<dbReference type="AlphaFoldDB" id="A0AAN6WLB3"/>
<evidence type="ECO:0000256" key="1">
    <source>
        <dbReference type="SAM" id="MobiDB-lite"/>
    </source>
</evidence>
<dbReference type="PANTHER" id="PTHR46082">
    <property type="entry name" value="ATP/GTP-BINDING PROTEIN-RELATED"/>
    <property type="match status" value="1"/>
</dbReference>
<dbReference type="Pfam" id="PF01048">
    <property type="entry name" value="PNP_UDP_1"/>
    <property type="match status" value="1"/>
</dbReference>
<gene>
    <name evidence="3" type="ORF">QBC35DRAFT_75758</name>
</gene>
<dbReference type="PANTHER" id="PTHR46082:SF11">
    <property type="entry name" value="AAA+ ATPASE DOMAIN-CONTAINING PROTEIN-RELATED"/>
    <property type="match status" value="1"/>
</dbReference>
<evidence type="ECO:0000313" key="4">
    <source>
        <dbReference type="Proteomes" id="UP001302126"/>
    </source>
</evidence>
<keyword evidence="4" id="KW-1185">Reference proteome</keyword>
<dbReference type="InterPro" id="IPR035994">
    <property type="entry name" value="Nucleoside_phosphorylase_sf"/>
</dbReference>
<comment type="caution">
    <text evidence="3">The sequence shown here is derived from an EMBL/GenBank/DDBJ whole genome shotgun (WGS) entry which is preliminary data.</text>
</comment>
<organism evidence="3 4">
    <name type="scientific">Podospora australis</name>
    <dbReference type="NCBI Taxonomy" id="1536484"/>
    <lineage>
        <taxon>Eukaryota</taxon>
        <taxon>Fungi</taxon>
        <taxon>Dikarya</taxon>
        <taxon>Ascomycota</taxon>
        <taxon>Pezizomycotina</taxon>
        <taxon>Sordariomycetes</taxon>
        <taxon>Sordariomycetidae</taxon>
        <taxon>Sordariales</taxon>
        <taxon>Podosporaceae</taxon>
        <taxon>Podospora</taxon>
    </lineage>
</organism>
<feature type="domain" description="Nucleoside phosphorylase" evidence="2">
    <location>
        <begin position="77"/>
        <end position="336"/>
    </location>
</feature>
<proteinExistence type="predicted"/>
<dbReference type="GO" id="GO:0003824">
    <property type="term" value="F:catalytic activity"/>
    <property type="evidence" value="ECO:0007669"/>
    <property type="project" value="InterPro"/>
</dbReference>
<evidence type="ECO:0000313" key="3">
    <source>
        <dbReference type="EMBL" id="KAK4184020.1"/>
    </source>
</evidence>
<name>A0AAN6WLB3_9PEZI</name>
<feature type="compositionally biased region" description="Polar residues" evidence="1">
    <location>
        <begin position="1"/>
        <end position="10"/>
    </location>
</feature>
<feature type="region of interest" description="Disordered" evidence="1">
    <location>
        <begin position="1"/>
        <end position="22"/>
    </location>
</feature>
<dbReference type="SUPFAM" id="SSF53167">
    <property type="entry name" value="Purine and uridine phosphorylases"/>
    <property type="match status" value="1"/>
</dbReference>
<dbReference type="InterPro" id="IPR053137">
    <property type="entry name" value="NLR-like"/>
</dbReference>
<evidence type="ECO:0000259" key="2">
    <source>
        <dbReference type="Pfam" id="PF01048"/>
    </source>
</evidence>
<reference evidence="3" key="2">
    <citation type="submission" date="2023-05" db="EMBL/GenBank/DDBJ databases">
        <authorList>
            <consortium name="Lawrence Berkeley National Laboratory"/>
            <person name="Steindorff A."/>
            <person name="Hensen N."/>
            <person name="Bonometti L."/>
            <person name="Westerberg I."/>
            <person name="Brannstrom I.O."/>
            <person name="Guillou S."/>
            <person name="Cros-Aarteil S."/>
            <person name="Calhoun S."/>
            <person name="Haridas S."/>
            <person name="Kuo A."/>
            <person name="Mondo S."/>
            <person name="Pangilinan J."/>
            <person name="Riley R."/>
            <person name="Labutti K."/>
            <person name="Andreopoulos B."/>
            <person name="Lipzen A."/>
            <person name="Chen C."/>
            <person name="Yanf M."/>
            <person name="Daum C."/>
            <person name="Ng V."/>
            <person name="Clum A."/>
            <person name="Ohm R."/>
            <person name="Martin F."/>
            <person name="Silar P."/>
            <person name="Natvig D."/>
            <person name="Lalanne C."/>
            <person name="Gautier V."/>
            <person name="Ament-Velasquez S.L."/>
            <person name="Kruys A."/>
            <person name="Hutchinson M.I."/>
            <person name="Powell A.J."/>
            <person name="Barry K."/>
            <person name="Miller A.N."/>
            <person name="Grigoriev I.V."/>
            <person name="Debuchy R."/>
            <person name="Gladieux P."/>
            <person name="Thoren M.H."/>
            <person name="Johannesson H."/>
        </authorList>
    </citation>
    <scope>NUCLEOTIDE SEQUENCE</scope>
    <source>
        <strain evidence="3">PSN309</strain>
    </source>
</reference>
<reference evidence="3" key="1">
    <citation type="journal article" date="2023" name="Mol. Phylogenet. Evol.">
        <title>Genome-scale phylogeny and comparative genomics of the fungal order Sordariales.</title>
        <authorList>
            <person name="Hensen N."/>
            <person name="Bonometti L."/>
            <person name="Westerberg I."/>
            <person name="Brannstrom I.O."/>
            <person name="Guillou S."/>
            <person name="Cros-Aarteil S."/>
            <person name="Calhoun S."/>
            <person name="Haridas S."/>
            <person name="Kuo A."/>
            <person name="Mondo S."/>
            <person name="Pangilinan J."/>
            <person name="Riley R."/>
            <person name="LaButti K."/>
            <person name="Andreopoulos B."/>
            <person name="Lipzen A."/>
            <person name="Chen C."/>
            <person name="Yan M."/>
            <person name="Daum C."/>
            <person name="Ng V."/>
            <person name="Clum A."/>
            <person name="Steindorff A."/>
            <person name="Ohm R.A."/>
            <person name="Martin F."/>
            <person name="Silar P."/>
            <person name="Natvig D.O."/>
            <person name="Lalanne C."/>
            <person name="Gautier V."/>
            <person name="Ament-Velasquez S.L."/>
            <person name="Kruys A."/>
            <person name="Hutchinson M.I."/>
            <person name="Powell A.J."/>
            <person name="Barry K."/>
            <person name="Miller A.N."/>
            <person name="Grigoriev I.V."/>
            <person name="Debuchy R."/>
            <person name="Gladieux P."/>
            <person name="Hiltunen Thoren M."/>
            <person name="Johannesson H."/>
        </authorList>
    </citation>
    <scope>NUCLEOTIDE SEQUENCE</scope>
    <source>
        <strain evidence="3">PSN309</strain>
    </source>
</reference>
<dbReference type="Proteomes" id="UP001302126">
    <property type="component" value="Unassembled WGS sequence"/>
</dbReference>
<dbReference type="InterPro" id="IPR000845">
    <property type="entry name" value="Nucleoside_phosphorylase_d"/>
</dbReference>
<dbReference type="Gene3D" id="3.40.50.1580">
    <property type="entry name" value="Nucleoside phosphorylase domain"/>
    <property type="match status" value="1"/>
</dbReference>
<dbReference type="EMBL" id="MU864509">
    <property type="protein sequence ID" value="KAK4184020.1"/>
    <property type="molecule type" value="Genomic_DNA"/>
</dbReference>
<accession>A0AAN6WLB3</accession>
<protein>
    <submittedName>
        <fullName evidence="3">Vegetative incompatibility protein HET-E-1</fullName>
    </submittedName>
</protein>
<sequence length="422" mass="46909">MSFTSNASNTAKRRRTTQDEYDLRKTVPLPATKIARGQYAPSEYGVGWICALPIEMTAARVMLGAVHEAFQGEQDEADTNSYILGNIGPHNIVIACLPSGHYGTNNAASVVSHMRRSFPSIRAGLMVGIGGGVPLGKADVRLGDVVVSEQVIQYDFGKTEAAGTFKRTGTAVRPPQALLTAVARLRADHEIEASRIQETLSEMLERHPRLKDYAYSLSLPDRVFHGTYDHVNASGSANDDCELCDETQWIQRPPRESSVPNIHYGIIASGNQVMKRGETRDKIAQELGAICFEMEAAGLMDSFPCLVIRGICDYCDSHKNQGWQKYAAATAAAYAKELLSVLPNTTPRDDASVRARLQDEARKEEQRRIRRRQRLLESLIFEQLDVRLTSIQESHTDTCEWLLSHPDYLTWLGQDNLAEHHV</sequence>
<dbReference type="GO" id="GO:0009116">
    <property type="term" value="P:nucleoside metabolic process"/>
    <property type="evidence" value="ECO:0007669"/>
    <property type="project" value="InterPro"/>
</dbReference>